<evidence type="ECO:0000256" key="2">
    <source>
        <dbReference type="SAM" id="SignalP"/>
    </source>
</evidence>
<dbReference type="AlphaFoldDB" id="A0A6A7A2M3"/>
<keyword evidence="4" id="KW-1185">Reference proteome</keyword>
<evidence type="ECO:0000313" key="3">
    <source>
        <dbReference type="EMBL" id="KAF2826805.1"/>
    </source>
</evidence>
<keyword evidence="1" id="KW-0378">Hydrolase</keyword>
<dbReference type="SUPFAM" id="SSF52266">
    <property type="entry name" value="SGNH hydrolase"/>
    <property type="match status" value="1"/>
</dbReference>
<dbReference type="InterPro" id="IPR036514">
    <property type="entry name" value="SGNH_hydro_sf"/>
</dbReference>
<evidence type="ECO:0000256" key="1">
    <source>
        <dbReference type="ARBA" id="ARBA00022801"/>
    </source>
</evidence>
<proteinExistence type="predicted"/>
<dbReference type="OrthoDB" id="1600564at2759"/>
<gene>
    <name evidence="3" type="ORF">CC86DRAFT_369957</name>
</gene>
<name>A0A6A7A2M3_9PLEO</name>
<dbReference type="PANTHER" id="PTHR45648:SF85">
    <property type="entry name" value="A, PUTATIVE (AFU_ORTHOLOGUE AFUA_2G10760)-RELATED"/>
    <property type="match status" value="1"/>
</dbReference>
<feature type="chain" id="PRO_5025597384" evidence="2">
    <location>
        <begin position="18"/>
        <end position="346"/>
    </location>
</feature>
<dbReference type="CDD" id="cd01846">
    <property type="entry name" value="fatty_acyltransferase_like"/>
    <property type="match status" value="1"/>
</dbReference>
<dbReference type="Pfam" id="PF00657">
    <property type="entry name" value="Lipase_GDSL"/>
    <property type="match status" value="1"/>
</dbReference>
<dbReference type="GO" id="GO:0016788">
    <property type="term" value="F:hydrolase activity, acting on ester bonds"/>
    <property type="evidence" value="ECO:0007669"/>
    <property type="project" value="InterPro"/>
</dbReference>
<keyword evidence="2" id="KW-0732">Signal</keyword>
<dbReference type="Proteomes" id="UP000799424">
    <property type="component" value="Unassembled WGS sequence"/>
</dbReference>
<organism evidence="3 4">
    <name type="scientific">Ophiobolus disseminans</name>
    <dbReference type="NCBI Taxonomy" id="1469910"/>
    <lineage>
        <taxon>Eukaryota</taxon>
        <taxon>Fungi</taxon>
        <taxon>Dikarya</taxon>
        <taxon>Ascomycota</taxon>
        <taxon>Pezizomycotina</taxon>
        <taxon>Dothideomycetes</taxon>
        <taxon>Pleosporomycetidae</taxon>
        <taxon>Pleosporales</taxon>
        <taxon>Pleosporineae</taxon>
        <taxon>Phaeosphaeriaceae</taxon>
        <taxon>Ophiobolus</taxon>
    </lineage>
</organism>
<sequence>MMLKLFFGLVSAGVVAAAPKGDRHEKDKFNWNSTKSVIAFGDSYTYVQGTLGRTNATYIGDNFNLTFTPAKLFSNRIVLNQTWANQGSAAGGSNWIEYLTQCGVQKGLTDPQTCVKQLWSFAYGGANTISEDGFTPAHWNHTVSFAQQIEQFASYGNPALQSIGLDKSDALVAVWIGINDINDLAKLRGKNESFTPLYEKVQRNVWSNVEKIYRLGYKKYLIMNLPPLDRSPSPAVNASLINTFNNIAASHADAFASRHSDATVLQYDVNTVLNSILDQHDAYGFKNVTKFCPGFNKADIRSDPSKYGCGEGLDTYFWYDSGHLGSRTNQVFAGMLEKWLGRRSWT</sequence>
<dbReference type="InterPro" id="IPR001087">
    <property type="entry name" value="GDSL"/>
</dbReference>
<dbReference type="PANTHER" id="PTHR45648">
    <property type="entry name" value="GDSL LIPASE/ACYLHYDROLASE FAMILY PROTEIN (AFU_ORTHOLOGUE AFUA_4G14700)"/>
    <property type="match status" value="1"/>
</dbReference>
<dbReference type="InterPro" id="IPR051058">
    <property type="entry name" value="GDSL_Est/Lipase"/>
</dbReference>
<accession>A0A6A7A2M3</accession>
<dbReference type="EMBL" id="MU006225">
    <property type="protein sequence ID" value="KAF2826805.1"/>
    <property type="molecule type" value="Genomic_DNA"/>
</dbReference>
<feature type="signal peptide" evidence="2">
    <location>
        <begin position="1"/>
        <end position="17"/>
    </location>
</feature>
<evidence type="ECO:0000313" key="4">
    <source>
        <dbReference type="Proteomes" id="UP000799424"/>
    </source>
</evidence>
<protein>
    <submittedName>
        <fullName evidence="3">Lysophospholipase-like protein A</fullName>
    </submittedName>
</protein>
<dbReference type="Gene3D" id="3.40.50.1110">
    <property type="entry name" value="SGNH hydrolase"/>
    <property type="match status" value="1"/>
</dbReference>
<reference evidence="3" key="1">
    <citation type="journal article" date="2020" name="Stud. Mycol.">
        <title>101 Dothideomycetes genomes: a test case for predicting lifestyles and emergence of pathogens.</title>
        <authorList>
            <person name="Haridas S."/>
            <person name="Albert R."/>
            <person name="Binder M."/>
            <person name="Bloem J."/>
            <person name="Labutti K."/>
            <person name="Salamov A."/>
            <person name="Andreopoulos B."/>
            <person name="Baker S."/>
            <person name="Barry K."/>
            <person name="Bills G."/>
            <person name="Bluhm B."/>
            <person name="Cannon C."/>
            <person name="Castanera R."/>
            <person name="Culley D."/>
            <person name="Daum C."/>
            <person name="Ezra D."/>
            <person name="Gonzalez J."/>
            <person name="Henrissat B."/>
            <person name="Kuo A."/>
            <person name="Liang C."/>
            <person name="Lipzen A."/>
            <person name="Lutzoni F."/>
            <person name="Magnuson J."/>
            <person name="Mondo S."/>
            <person name="Nolan M."/>
            <person name="Ohm R."/>
            <person name="Pangilinan J."/>
            <person name="Park H.-J."/>
            <person name="Ramirez L."/>
            <person name="Alfaro M."/>
            <person name="Sun H."/>
            <person name="Tritt A."/>
            <person name="Yoshinaga Y."/>
            <person name="Zwiers L.-H."/>
            <person name="Turgeon B."/>
            <person name="Goodwin S."/>
            <person name="Spatafora J."/>
            <person name="Crous P."/>
            <person name="Grigoriev I."/>
        </authorList>
    </citation>
    <scope>NUCLEOTIDE SEQUENCE</scope>
    <source>
        <strain evidence="3">CBS 113818</strain>
    </source>
</reference>